<evidence type="ECO:0000256" key="2">
    <source>
        <dbReference type="ARBA" id="ARBA00035294"/>
    </source>
</evidence>
<dbReference type="NCBIfam" id="TIGR00166">
    <property type="entry name" value="S6"/>
    <property type="match status" value="1"/>
</dbReference>
<dbReference type="Pfam" id="PF01250">
    <property type="entry name" value="Ribosomal_S6"/>
    <property type="match status" value="1"/>
</dbReference>
<keyword evidence="3 5" id="KW-0689">Ribosomal protein</keyword>
<dbReference type="GO" id="GO:1990904">
    <property type="term" value="C:ribonucleoprotein complex"/>
    <property type="evidence" value="ECO:0007669"/>
    <property type="project" value="UniProtKB-KW"/>
</dbReference>
<dbReference type="GO" id="GO:0019843">
    <property type="term" value="F:rRNA binding"/>
    <property type="evidence" value="ECO:0007669"/>
    <property type="project" value="UniProtKB-UniRule"/>
</dbReference>
<dbReference type="SUPFAM" id="SSF54995">
    <property type="entry name" value="Ribosomal protein S6"/>
    <property type="match status" value="1"/>
</dbReference>
<dbReference type="HAMAP" id="MF_00360">
    <property type="entry name" value="Ribosomal_bS6"/>
    <property type="match status" value="1"/>
</dbReference>
<dbReference type="AlphaFoldDB" id="A0A1F8EMA3"/>
<keyword evidence="4" id="KW-0175">Coiled coil</keyword>
<protein>
    <recommendedName>
        <fullName evidence="2 3">Small ribosomal subunit protein bS6</fullName>
    </recommendedName>
</protein>
<dbReference type="CDD" id="cd00473">
    <property type="entry name" value="bS6"/>
    <property type="match status" value="1"/>
</dbReference>
<comment type="function">
    <text evidence="3">Binds together with bS18 to 16S ribosomal RNA.</text>
</comment>
<keyword evidence="3" id="KW-0687">Ribonucleoprotein</keyword>
<accession>A0A1F8EMA3</accession>
<gene>
    <name evidence="3" type="primary">rpsF</name>
    <name evidence="5" type="ORF">A2650_03845</name>
</gene>
<comment type="caution">
    <text evidence="5">The sequence shown here is derived from an EMBL/GenBank/DDBJ whole genome shotgun (WGS) entry which is preliminary data.</text>
</comment>
<dbReference type="InterPro" id="IPR000529">
    <property type="entry name" value="Ribosomal_bS6"/>
</dbReference>
<feature type="coiled-coil region" evidence="4">
    <location>
        <begin position="106"/>
        <end position="134"/>
    </location>
</feature>
<dbReference type="EMBL" id="MGJD01000001">
    <property type="protein sequence ID" value="OGN01964.1"/>
    <property type="molecule type" value="Genomic_DNA"/>
</dbReference>
<organism evidence="5 6">
    <name type="scientific">Candidatus Yanofskybacteria bacterium RIFCSPHIGHO2_01_FULL_41_53</name>
    <dbReference type="NCBI Taxonomy" id="1802663"/>
    <lineage>
        <taxon>Bacteria</taxon>
        <taxon>Candidatus Yanofskyibacteriota</taxon>
    </lineage>
</organism>
<evidence type="ECO:0000313" key="6">
    <source>
        <dbReference type="Proteomes" id="UP000177117"/>
    </source>
</evidence>
<dbReference type="Proteomes" id="UP000177117">
    <property type="component" value="Unassembled WGS sequence"/>
</dbReference>
<reference evidence="5 6" key="1">
    <citation type="journal article" date="2016" name="Nat. Commun.">
        <title>Thousands of microbial genomes shed light on interconnected biogeochemical processes in an aquifer system.</title>
        <authorList>
            <person name="Anantharaman K."/>
            <person name="Brown C.T."/>
            <person name="Hug L.A."/>
            <person name="Sharon I."/>
            <person name="Castelle C.J."/>
            <person name="Probst A.J."/>
            <person name="Thomas B.C."/>
            <person name="Singh A."/>
            <person name="Wilkins M.J."/>
            <person name="Karaoz U."/>
            <person name="Brodie E.L."/>
            <person name="Williams K.H."/>
            <person name="Hubbard S.S."/>
            <person name="Banfield J.F."/>
        </authorList>
    </citation>
    <scope>NUCLEOTIDE SEQUENCE [LARGE SCALE GENOMIC DNA]</scope>
</reference>
<keyword evidence="3" id="KW-0699">rRNA-binding</keyword>
<dbReference type="GO" id="GO:0006412">
    <property type="term" value="P:translation"/>
    <property type="evidence" value="ECO:0007669"/>
    <property type="project" value="UniProtKB-UniRule"/>
</dbReference>
<dbReference type="InterPro" id="IPR035980">
    <property type="entry name" value="Ribosomal_bS6_sf"/>
</dbReference>
<sequence length="154" mass="17949">MDTLRQNYELAFHITPNLEDADVHKTRQDLEKSITSHGGAISFSREPERVRLAYPVKHQSNAFFGYFNFNLESPESISEIRDELRVNGNILRFLILKQEEESSTKKEDAIRRFAMAEKRKARMKQAEKQAAQKEGPKVDEKVLEEKLEEIIDKL</sequence>
<name>A0A1F8EMA3_9BACT</name>
<evidence type="ECO:0000256" key="3">
    <source>
        <dbReference type="HAMAP-Rule" id="MF_00360"/>
    </source>
</evidence>
<comment type="similarity">
    <text evidence="1 3">Belongs to the bacterial ribosomal protein bS6 family.</text>
</comment>
<dbReference type="Gene3D" id="3.30.70.60">
    <property type="match status" value="1"/>
</dbReference>
<keyword evidence="3" id="KW-0694">RNA-binding</keyword>
<evidence type="ECO:0000256" key="1">
    <source>
        <dbReference type="ARBA" id="ARBA00009512"/>
    </source>
</evidence>
<dbReference type="InterPro" id="IPR014717">
    <property type="entry name" value="Transl_elong_EF1B/ribsomal_bS6"/>
</dbReference>
<evidence type="ECO:0000313" key="5">
    <source>
        <dbReference type="EMBL" id="OGN01964.1"/>
    </source>
</evidence>
<dbReference type="GO" id="GO:0003735">
    <property type="term" value="F:structural constituent of ribosome"/>
    <property type="evidence" value="ECO:0007669"/>
    <property type="project" value="InterPro"/>
</dbReference>
<proteinExistence type="inferred from homology"/>
<dbReference type="InterPro" id="IPR020814">
    <property type="entry name" value="Ribosomal_S6_plastid/chlpt"/>
</dbReference>
<dbReference type="GO" id="GO:0005840">
    <property type="term" value="C:ribosome"/>
    <property type="evidence" value="ECO:0007669"/>
    <property type="project" value="UniProtKB-KW"/>
</dbReference>
<evidence type="ECO:0000256" key="4">
    <source>
        <dbReference type="SAM" id="Coils"/>
    </source>
</evidence>